<gene>
    <name evidence="2" type="ORF">ACETIH_08820</name>
</gene>
<dbReference type="Pfam" id="PF08241">
    <property type="entry name" value="Methyltransf_11"/>
    <property type="match status" value="1"/>
</dbReference>
<dbReference type="InterPro" id="IPR029063">
    <property type="entry name" value="SAM-dependent_MTases_sf"/>
</dbReference>
<sequence length="309" mass="33039">MSTNHEQDNVRGFTVKVGVTRVRALPCVSLRRTLSGGGAEVCPMPIEPGLWGAGDAYERYMGRWSRQVAPRFVEWLALAPGGACIDIGCGTGILAAALLEGAAPQRIVGIDSAPGFLELARARVADARAAFRPGDALALPEGDDTFDLAVSGLVLNFLPDKAAALAEMVRVVRPGGTVGLYVWDYAGHMQIMRRFFDVAAALDPRALDFDDGVKAPVCRPGPLRELFMGAGLEGVEVRAIDITAAFESFEDYWTPFLGGTGSAPKYCMSLTEPSREELRERLHARLPTGPDGEILLAVRAWAAKGRVAG</sequence>
<dbReference type="RefSeq" id="WP_377029438.1">
    <property type="nucleotide sequence ID" value="NZ_JBHOMY010000022.1"/>
</dbReference>
<evidence type="ECO:0000313" key="2">
    <source>
        <dbReference type="EMBL" id="MFC1456815.1"/>
    </source>
</evidence>
<dbReference type="GO" id="GO:0008168">
    <property type="term" value="F:methyltransferase activity"/>
    <property type="evidence" value="ECO:0007669"/>
    <property type="project" value="UniProtKB-KW"/>
</dbReference>
<comment type="caution">
    <text evidence="2">The sequence shown here is derived from an EMBL/GenBank/DDBJ whole genome shotgun (WGS) entry which is preliminary data.</text>
</comment>
<dbReference type="PANTHER" id="PTHR42912:SF93">
    <property type="entry name" value="N6-ADENOSINE-METHYLTRANSFERASE TMT1A"/>
    <property type="match status" value="1"/>
</dbReference>
<dbReference type="InterPro" id="IPR050508">
    <property type="entry name" value="Methyltransf_Superfamily"/>
</dbReference>
<feature type="domain" description="Methyltransferase type 11" evidence="1">
    <location>
        <begin position="85"/>
        <end position="178"/>
    </location>
</feature>
<dbReference type="Proteomes" id="UP001593940">
    <property type="component" value="Unassembled WGS sequence"/>
</dbReference>
<keyword evidence="3" id="KW-1185">Reference proteome</keyword>
<dbReference type="SUPFAM" id="SSF53335">
    <property type="entry name" value="S-adenosyl-L-methionine-dependent methyltransferases"/>
    <property type="match status" value="1"/>
</dbReference>
<organism evidence="2 3">
    <name type="scientific">Microvirga arabica</name>
    <dbReference type="NCBI Taxonomy" id="1128671"/>
    <lineage>
        <taxon>Bacteria</taxon>
        <taxon>Pseudomonadati</taxon>
        <taxon>Pseudomonadota</taxon>
        <taxon>Alphaproteobacteria</taxon>
        <taxon>Hyphomicrobiales</taxon>
        <taxon>Methylobacteriaceae</taxon>
        <taxon>Microvirga</taxon>
    </lineage>
</organism>
<dbReference type="EMBL" id="JBHOMY010000022">
    <property type="protein sequence ID" value="MFC1456815.1"/>
    <property type="molecule type" value="Genomic_DNA"/>
</dbReference>
<dbReference type="CDD" id="cd02440">
    <property type="entry name" value="AdoMet_MTases"/>
    <property type="match status" value="1"/>
</dbReference>
<name>A0ABV6Y6K4_9HYPH</name>
<dbReference type="PANTHER" id="PTHR42912">
    <property type="entry name" value="METHYLTRANSFERASE"/>
    <property type="match status" value="1"/>
</dbReference>
<evidence type="ECO:0000259" key="1">
    <source>
        <dbReference type="Pfam" id="PF08241"/>
    </source>
</evidence>
<reference evidence="2 3" key="1">
    <citation type="submission" date="2024-09" db="EMBL/GenBank/DDBJ databases">
        <title>Nodulacao em especies de Leguminosae Basais da Amazonia e Caracterizacao dos Rizobios e Bacterias Associadas aos Nodulos.</title>
        <authorList>
            <person name="Jambeiro I.C.A."/>
            <person name="Lopes I.S."/>
            <person name="Aguiar E.R.G.R."/>
            <person name="Santos A.F.J."/>
            <person name="Dos Santos J.M.F."/>
            <person name="Gross E."/>
        </authorList>
    </citation>
    <scope>NUCLEOTIDE SEQUENCE [LARGE SCALE GENOMIC DNA]</scope>
    <source>
        <strain evidence="2 3">BRUESC1165</strain>
    </source>
</reference>
<dbReference type="Gene3D" id="3.40.50.150">
    <property type="entry name" value="Vaccinia Virus protein VP39"/>
    <property type="match status" value="1"/>
</dbReference>
<keyword evidence="2" id="KW-0808">Transferase</keyword>
<accession>A0ABV6Y6K4</accession>
<dbReference type="GO" id="GO:0032259">
    <property type="term" value="P:methylation"/>
    <property type="evidence" value="ECO:0007669"/>
    <property type="project" value="UniProtKB-KW"/>
</dbReference>
<keyword evidence="2" id="KW-0489">Methyltransferase</keyword>
<protein>
    <submittedName>
        <fullName evidence="2">Class I SAM-dependent methyltransferase</fullName>
        <ecNumber evidence="2">2.1.1.-</ecNumber>
    </submittedName>
</protein>
<proteinExistence type="predicted"/>
<evidence type="ECO:0000313" key="3">
    <source>
        <dbReference type="Proteomes" id="UP001593940"/>
    </source>
</evidence>
<dbReference type="EC" id="2.1.1.-" evidence="2"/>
<dbReference type="InterPro" id="IPR013216">
    <property type="entry name" value="Methyltransf_11"/>
</dbReference>